<evidence type="ECO:0000256" key="3">
    <source>
        <dbReference type="ARBA" id="ARBA00023163"/>
    </source>
</evidence>
<dbReference type="InterPro" id="IPR016032">
    <property type="entry name" value="Sig_transdc_resp-reg_C-effctor"/>
</dbReference>
<sequence length="900" mass="99784">MTAGIPLLETKFYLPQWTADRVSRPRLIDRIHPKRKLTLISAPAGFGKTTLLSEWISALPKRSVAWVSLDRSDNTPASFWTYVIAALQSIQPNLGKRALSLVQSSQPPEIEAILLLLLNELTVIKADVALILDDYHAIETQAIHDGIGFFLSHLPPQVHLIIASRADPPLSLARLRSHGDLTELRVSDLRFTPDEAAAFLNQGMGLEISAGDVAALEQRTEGWIAGLQLAALSLQGREDVSDFVAAFSGDDRYIVDYLLEEVLQRQPDHVRHFLLQTALLDRLNGSLCDAVTSQNNGQSMLETLERGNLFIIPLDNKRQWYRYHHLFADVLQAHALKECPEQMPTLHGQASRWYEQNELLSDAIRHALAAKDFDHAAGLIEQVWPAMRNRQQEKTVLGWIKALPDSLIRIRPVLSVAHAIALLNTGQIDAVEDRLQDAEHALAAVENSKEEQYRSLPAAIANARAFHAQALGDFAGAIAHAEQALSLLPSEDDNERGVTASFLGLAYWTSGDVAAAYQSFDKGLKLFQKMGNVRIAICATSVLAQMGLAQGWLRVAISACHQALQLAGQQPEPILQGTADLHLVLSELYYEQGHLDTAHQLLQTGEELRKQGSTSGFDYFSWLVKAQLTMAEGDLDTALDQLHEAERLYRRSPLPNIRPIEALKVQWWLQQGRLAVALGWLQESGLSVDDEPDYLREHEHLTLARVLIEQYRQDGMDEAMPQVTDLLSRLLAAAEAQERTASIIKILVVLALAHEAQGDLPAAMPPLERALTLGEPEGHVRIFVECGPPMARLLQEAMTLGITPAYTQQLLTALKTWGEKPKVLSPLPLSPTPQPLIEPLSQRELDVLRLLNTELSGPEIANELVVALSTVRTHTKRIYSKLNVTNRRAAVKRATELDLI</sequence>
<evidence type="ECO:0000256" key="1">
    <source>
        <dbReference type="ARBA" id="ARBA00023015"/>
    </source>
</evidence>
<dbReference type="Gene3D" id="1.25.40.10">
    <property type="entry name" value="Tetratricopeptide repeat domain"/>
    <property type="match status" value="1"/>
</dbReference>
<keyword evidence="4" id="KW-0175">Coiled coil</keyword>
<organism evidence="6 7">
    <name type="scientific">Leptothoe spongobia TAU-MAC 1115</name>
    <dbReference type="NCBI Taxonomy" id="1967444"/>
    <lineage>
        <taxon>Bacteria</taxon>
        <taxon>Bacillati</taxon>
        <taxon>Cyanobacteriota</taxon>
        <taxon>Cyanophyceae</taxon>
        <taxon>Nodosilineales</taxon>
        <taxon>Cymatolegaceae</taxon>
        <taxon>Leptothoe</taxon>
        <taxon>Leptothoe spongobia</taxon>
    </lineage>
</organism>
<dbReference type="PROSITE" id="PS50043">
    <property type="entry name" value="HTH_LUXR_2"/>
    <property type="match status" value="1"/>
</dbReference>
<dbReference type="InterPro" id="IPR036388">
    <property type="entry name" value="WH-like_DNA-bd_sf"/>
</dbReference>
<reference evidence="6" key="1">
    <citation type="submission" date="2020-11" db="EMBL/GenBank/DDBJ databases">
        <authorList>
            <person name="Konstantinou D."/>
            <person name="Gkelis S."/>
            <person name="Popin R."/>
            <person name="Fewer D."/>
            <person name="Sivonen K."/>
        </authorList>
    </citation>
    <scope>NUCLEOTIDE SEQUENCE</scope>
    <source>
        <strain evidence="6">TAU-MAC 1115</strain>
    </source>
</reference>
<keyword evidence="1" id="KW-0805">Transcription regulation</keyword>
<dbReference type="SUPFAM" id="SSF52540">
    <property type="entry name" value="P-loop containing nucleoside triphosphate hydrolases"/>
    <property type="match status" value="1"/>
</dbReference>
<dbReference type="PANTHER" id="PTHR44688">
    <property type="entry name" value="DNA-BINDING TRANSCRIPTIONAL ACTIVATOR DEVR_DOSR"/>
    <property type="match status" value="1"/>
</dbReference>
<evidence type="ECO:0000256" key="4">
    <source>
        <dbReference type="SAM" id="Coils"/>
    </source>
</evidence>
<keyword evidence="7" id="KW-1185">Reference proteome</keyword>
<dbReference type="InterPro" id="IPR019734">
    <property type="entry name" value="TPR_rpt"/>
</dbReference>
<dbReference type="AlphaFoldDB" id="A0A947DJ38"/>
<gene>
    <name evidence="6" type="ORF">IXB50_21235</name>
</gene>
<comment type="caution">
    <text evidence="6">The sequence shown here is derived from an EMBL/GenBank/DDBJ whole genome shotgun (WGS) entry which is preliminary data.</text>
</comment>
<dbReference type="SMART" id="SM00028">
    <property type="entry name" value="TPR"/>
    <property type="match status" value="4"/>
</dbReference>
<dbReference type="EMBL" id="JADOES010000067">
    <property type="protein sequence ID" value="MBT9317945.1"/>
    <property type="molecule type" value="Genomic_DNA"/>
</dbReference>
<dbReference type="RefSeq" id="WP_215611004.1">
    <property type="nucleotide sequence ID" value="NZ_JADOES010000067.1"/>
</dbReference>
<proteinExistence type="predicted"/>
<dbReference type="Pfam" id="PF00196">
    <property type="entry name" value="GerE"/>
    <property type="match status" value="1"/>
</dbReference>
<dbReference type="Pfam" id="PF25873">
    <property type="entry name" value="WHD_MalT"/>
    <property type="match status" value="1"/>
</dbReference>
<evidence type="ECO:0000313" key="7">
    <source>
        <dbReference type="Proteomes" id="UP000717364"/>
    </source>
</evidence>
<dbReference type="GO" id="GO:0003677">
    <property type="term" value="F:DNA binding"/>
    <property type="evidence" value="ECO:0007669"/>
    <property type="project" value="UniProtKB-KW"/>
</dbReference>
<evidence type="ECO:0000259" key="5">
    <source>
        <dbReference type="PROSITE" id="PS50043"/>
    </source>
</evidence>
<dbReference type="SUPFAM" id="SSF46894">
    <property type="entry name" value="C-terminal effector domain of the bipartite response regulators"/>
    <property type="match status" value="1"/>
</dbReference>
<dbReference type="SUPFAM" id="SSF48452">
    <property type="entry name" value="TPR-like"/>
    <property type="match status" value="1"/>
</dbReference>
<keyword evidence="2" id="KW-0238">DNA-binding</keyword>
<accession>A0A947DJ38</accession>
<dbReference type="GO" id="GO:0006355">
    <property type="term" value="P:regulation of DNA-templated transcription"/>
    <property type="evidence" value="ECO:0007669"/>
    <property type="project" value="InterPro"/>
</dbReference>
<reference evidence="6" key="2">
    <citation type="journal article" date="2021" name="Mar. Drugs">
        <title>Genome Reduction and Secondary Metabolism of the Marine Sponge-Associated Cyanobacterium Leptothoe.</title>
        <authorList>
            <person name="Konstantinou D."/>
            <person name="Popin R.V."/>
            <person name="Fewer D.P."/>
            <person name="Sivonen K."/>
            <person name="Gkelis S."/>
        </authorList>
    </citation>
    <scope>NUCLEOTIDE SEQUENCE</scope>
    <source>
        <strain evidence="6">TAU-MAC 1115</strain>
    </source>
</reference>
<dbReference type="InterPro" id="IPR011990">
    <property type="entry name" value="TPR-like_helical_dom_sf"/>
</dbReference>
<feature type="coiled-coil region" evidence="4">
    <location>
        <begin position="428"/>
        <end position="455"/>
    </location>
</feature>
<dbReference type="Gene3D" id="1.10.10.10">
    <property type="entry name" value="Winged helix-like DNA-binding domain superfamily/Winged helix DNA-binding domain"/>
    <property type="match status" value="1"/>
</dbReference>
<dbReference type="CDD" id="cd06170">
    <property type="entry name" value="LuxR_C_like"/>
    <property type="match status" value="1"/>
</dbReference>
<dbReference type="InterPro" id="IPR000792">
    <property type="entry name" value="Tscrpt_reg_LuxR_C"/>
</dbReference>
<keyword evidence="3" id="KW-0804">Transcription</keyword>
<protein>
    <submittedName>
        <fullName evidence="6">Helix-turn-helix transcriptional regulator</fullName>
    </submittedName>
</protein>
<dbReference type="SMART" id="SM00421">
    <property type="entry name" value="HTH_LUXR"/>
    <property type="match status" value="1"/>
</dbReference>
<dbReference type="Proteomes" id="UP000717364">
    <property type="component" value="Unassembled WGS sequence"/>
</dbReference>
<dbReference type="InterPro" id="IPR059106">
    <property type="entry name" value="WHD_MalT"/>
</dbReference>
<name>A0A947DJ38_9CYAN</name>
<dbReference type="InterPro" id="IPR027417">
    <property type="entry name" value="P-loop_NTPase"/>
</dbReference>
<evidence type="ECO:0000256" key="2">
    <source>
        <dbReference type="ARBA" id="ARBA00023125"/>
    </source>
</evidence>
<dbReference type="PANTHER" id="PTHR44688:SF16">
    <property type="entry name" value="DNA-BINDING TRANSCRIPTIONAL ACTIVATOR DEVR_DOSR"/>
    <property type="match status" value="1"/>
</dbReference>
<feature type="domain" description="HTH luxR-type" evidence="5">
    <location>
        <begin position="833"/>
        <end position="898"/>
    </location>
</feature>
<dbReference type="InterPro" id="IPR041617">
    <property type="entry name" value="TPR_MalT"/>
</dbReference>
<evidence type="ECO:0000313" key="6">
    <source>
        <dbReference type="EMBL" id="MBT9317945.1"/>
    </source>
</evidence>
<dbReference type="PRINTS" id="PR00038">
    <property type="entry name" value="HTHLUXR"/>
</dbReference>
<dbReference type="Gene3D" id="3.40.50.300">
    <property type="entry name" value="P-loop containing nucleotide triphosphate hydrolases"/>
    <property type="match status" value="1"/>
</dbReference>
<dbReference type="Pfam" id="PF17874">
    <property type="entry name" value="TPR_MalT"/>
    <property type="match status" value="1"/>
</dbReference>